<gene>
    <name evidence="17" type="ORF">ENJ63_00490</name>
</gene>
<keyword evidence="6 13" id="KW-0547">Nucleotide-binding</keyword>
<name>A0A7V2SUX5_9BACT</name>
<dbReference type="PANTHER" id="PTHR22683:SF41">
    <property type="entry name" value="DNA TRANSLOCASE FTSK"/>
    <property type="match status" value="1"/>
</dbReference>
<evidence type="ECO:0000256" key="1">
    <source>
        <dbReference type="ARBA" id="ARBA00004651"/>
    </source>
</evidence>
<evidence type="ECO:0000256" key="15">
    <source>
        <dbReference type="SAM" id="Phobius"/>
    </source>
</evidence>
<dbReference type="Proteomes" id="UP000885797">
    <property type="component" value="Unassembled WGS sequence"/>
</dbReference>
<feature type="transmembrane region" description="Helical" evidence="15">
    <location>
        <begin position="51"/>
        <end position="74"/>
    </location>
</feature>
<comment type="caution">
    <text evidence="17">The sequence shown here is derived from an EMBL/GenBank/DDBJ whole genome shotgun (WGS) entry which is preliminary data.</text>
</comment>
<dbReference type="Pfam" id="PF01580">
    <property type="entry name" value="FtsK_SpoIIIE"/>
    <property type="match status" value="1"/>
</dbReference>
<dbReference type="PROSITE" id="PS50901">
    <property type="entry name" value="FTSK"/>
    <property type="match status" value="1"/>
</dbReference>
<evidence type="ECO:0000256" key="8">
    <source>
        <dbReference type="ARBA" id="ARBA00022840"/>
    </source>
</evidence>
<keyword evidence="8 13" id="KW-0067">ATP-binding</keyword>
<evidence type="ECO:0000256" key="9">
    <source>
        <dbReference type="ARBA" id="ARBA00022989"/>
    </source>
</evidence>
<evidence type="ECO:0000259" key="16">
    <source>
        <dbReference type="PROSITE" id="PS50901"/>
    </source>
</evidence>
<evidence type="ECO:0000256" key="3">
    <source>
        <dbReference type="ARBA" id="ARBA00022475"/>
    </source>
</evidence>
<feature type="region of interest" description="Disordered" evidence="14">
    <location>
        <begin position="182"/>
        <end position="230"/>
    </location>
</feature>
<dbReference type="GO" id="GO:0007059">
    <property type="term" value="P:chromosome segregation"/>
    <property type="evidence" value="ECO:0007669"/>
    <property type="project" value="UniProtKB-KW"/>
</dbReference>
<dbReference type="EMBL" id="DRND01000045">
    <property type="protein sequence ID" value="HFC46341.1"/>
    <property type="molecule type" value="Genomic_DNA"/>
</dbReference>
<dbReference type="InterPro" id="IPR025199">
    <property type="entry name" value="FtsK_4TM"/>
</dbReference>
<reference evidence="17" key="1">
    <citation type="journal article" date="2020" name="mSystems">
        <title>Genome- and Community-Level Interaction Insights into Carbon Utilization and Element Cycling Functions of Hydrothermarchaeota in Hydrothermal Sediment.</title>
        <authorList>
            <person name="Zhou Z."/>
            <person name="Liu Y."/>
            <person name="Xu W."/>
            <person name="Pan J."/>
            <person name="Luo Z.H."/>
            <person name="Li M."/>
        </authorList>
    </citation>
    <scope>NUCLEOTIDE SEQUENCE [LARGE SCALE GENOMIC DNA]</scope>
    <source>
        <strain evidence="17">HyVt-503</strain>
    </source>
</reference>
<keyword evidence="7" id="KW-0159">Chromosome partition</keyword>
<evidence type="ECO:0000256" key="11">
    <source>
        <dbReference type="ARBA" id="ARBA00023136"/>
    </source>
</evidence>
<dbReference type="PANTHER" id="PTHR22683">
    <property type="entry name" value="SPORULATION PROTEIN RELATED"/>
    <property type="match status" value="1"/>
</dbReference>
<keyword evidence="10" id="KW-0238">DNA-binding</keyword>
<dbReference type="InterPro" id="IPR027417">
    <property type="entry name" value="P-loop_NTPase"/>
</dbReference>
<feature type="non-terminal residue" evidence="17">
    <location>
        <position position="545"/>
    </location>
</feature>
<organism evidence="17">
    <name type="scientific">Dissulfuribacter thermophilus</name>
    <dbReference type="NCBI Taxonomy" id="1156395"/>
    <lineage>
        <taxon>Bacteria</taxon>
        <taxon>Pseudomonadati</taxon>
        <taxon>Thermodesulfobacteriota</taxon>
        <taxon>Dissulfuribacteria</taxon>
        <taxon>Dissulfuribacterales</taxon>
        <taxon>Dissulfuribacteraceae</taxon>
        <taxon>Dissulfuribacter</taxon>
    </lineage>
</organism>
<dbReference type="Pfam" id="PF17854">
    <property type="entry name" value="FtsK_alpha"/>
    <property type="match status" value="1"/>
</dbReference>
<dbReference type="GO" id="GO:0005524">
    <property type="term" value="F:ATP binding"/>
    <property type="evidence" value="ECO:0007669"/>
    <property type="project" value="UniProtKB-UniRule"/>
</dbReference>
<evidence type="ECO:0000256" key="14">
    <source>
        <dbReference type="SAM" id="MobiDB-lite"/>
    </source>
</evidence>
<dbReference type="InterPro" id="IPR041027">
    <property type="entry name" value="FtsK_alpha"/>
</dbReference>
<comment type="similarity">
    <text evidence="2">Belongs to the FtsK/SpoIIIE/SftA family.</text>
</comment>
<dbReference type="Pfam" id="PF13491">
    <property type="entry name" value="FtsK_4TM"/>
    <property type="match status" value="1"/>
</dbReference>
<dbReference type="Gene3D" id="3.30.980.40">
    <property type="match status" value="1"/>
</dbReference>
<evidence type="ECO:0000256" key="12">
    <source>
        <dbReference type="ARBA" id="ARBA00023306"/>
    </source>
</evidence>
<protein>
    <submittedName>
        <fullName evidence="17">DNA translocase FtsK</fullName>
    </submittedName>
</protein>
<evidence type="ECO:0000256" key="7">
    <source>
        <dbReference type="ARBA" id="ARBA00022829"/>
    </source>
</evidence>
<evidence type="ECO:0000256" key="13">
    <source>
        <dbReference type="PROSITE-ProRule" id="PRU00289"/>
    </source>
</evidence>
<evidence type="ECO:0000313" key="17">
    <source>
        <dbReference type="EMBL" id="HFC46341.1"/>
    </source>
</evidence>
<evidence type="ECO:0000256" key="5">
    <source>
        <dbReference type="ARBA" id="ARBA00022692"/>
    </source>
</evidence>
<dbReference type="GO" id="GO:0005886">
    <property type="term" value="C:plasma membrane"/>
    <property type="evidence" value="ECO:0007669"/>
    <property type="project" value="UniProtKB-SubCell"/>
</dbReference>
<feature type="transmembrane region" description="Helical" evidence="15">
    <location>
        <begin position="126"/>
        <end position="150"/>
    </location>
</feature>
<dbReference type="SUPFAM" id="SSF52540">
    <property type="entry name" value="P-loop containing nucleoside triphosphate hydrolases"/>
    <property type="match status" value="1"/>
</dbReference>
<dbReference type="GO" id="GO:0051301">
    <property type="term" value="P:cell division"/>
    <property type="evidence" value="ECO:0007669"/>
    <property type="project" value="UniProtKB-KW"/>
</dbReference>
<feature type="binding site" evidence="13">
    <location>
        <begin position="396"/>
        <end position="403"/>
    </location>
    <ligand>
        <name>ATP</name>
        <dbReference type="ChEBI" id="CHEBI:30616"/>
    </ligand>
</feature>
<evidence type="ECO:0000256" key="6">
    <source>
        <dbReference type="ARBA" id="ARBA00022741"/>
    </source>
</evidence>
<keyword evidence="9 15" id="KW-1133">Transmembrane helix</keyword>
<feature type="non-terminal residue" evidence="17">
    <location>
        <position position="1"/>
    </location>
</feature>
<keyword evidence="3" id="KW-1003">Cell membrane</keyword>
<comment type="subcellular location">
    <subcellularLocation>
        <location evidence="1">Cell membrane</location>
        <topology evidence="1">Multi-pass membrane protein</topology>
    </subcellularLocation>
</comment>
<keyword evidence="5 15" id="KW-0812">Transmembrane</keyword>
<evidence type="ECO:0000256" key="10">
    <source>
        <dbReference type="ARBA" id="ARBA00023125"/>
    </source>
</evidence>
<sequence>REFSCLLLVVGAIFLALSLATYTPKDPSLTAYPLGPSENLMGPVGASMADFLISLFGLVAWAFPLALLLSAFGLFEASRAFIPSNLHLWAGLVLFMVGAATGLAFFNDTFLGEAPGGLLGQYLKDFLVTWIGVGGVVLLSTFSMVSGIMIGTTLEFEHLISLFTRREEEELSIKKDRINAKKGRSMGKKTEMDERDEQVGDQTLPRIADPKWASSKANREQQGGDTDHKSEHFPVTQAVEGSFVLPHLDLLKDPPDVEMELDEEQFYENARVLEQKLLDFGVKGKVVEICPGPVVTMYEFSPAPGVKINKVASLQDDIALALKSHSVRIVAPIPGKSVIGIELANQKRHIVYLKEILSSDIFREKRWVLPLALGKDVIGEPVVTDLAKMPHLLIAGATGTGKSVGLNAMICSLLFRHLPTDLRLLMIDPKRIELSLYDGIPHLLHPVVSNPKEATQALRWAVQEMERRYELLESTGSRNINTYNKKIRKEDAVENGEEAERRELPYLVIIIDELADLMMVSSKEVEGAIARLAQMARAAGIHLIV</sequence>
<keyword evidence="11 15" id="KW-0472">Membrane</keyword>
<evidence type="ECO:0000256" key="4">
    <source>
        <dbReference type="ARBA" id="ARBA00022618"/>
    </source>
</evidence>
<feature type="transmembrane region" description="Helical" evidence="15">
    <location>
        <begin position="86"/>
        <end position="106"/>
    </location>
</feature>
<keyword evidence="12" id="KW-0131">Cell cycle</keyword>
<feature type="domain" description="FtsK" evidence="16">
    <location>
        <begin position="379"/>
        <end position="545"/>
    </location>
</feature>
<keyword evidence="4" id="KW-0132">Cell division</keyword>
<proteinExistence type="inferred from homology"/>
<accession>A0A7V2SUX5</accession>
<dbReference type="AlphaFoldDB" id="A0A7V2SUX5"/>
<dbReference type="Gene3D" id="3.40.50.300">
    <property type="entry name" value="P-loop containing nucleotide triphosphate hydrolases"/>
    <property type="match status" value="1"/>
</dbReference>
<dbReference type="InterPro" id="IPR050206">
    <property type="entry name" value="FtsK/SpoIIIE/SftA"/>
</dbReference>
<evidence type="ECO:0000256" key="2">
    <source>
        <dbReference type="ARBA" id="ARBA00006474"/>
    </source>
</evidence>
<dbReference type="GO" id="GO:0003677">
    <property type="term" value="F:DNA binding"/>
    <property type="evidence" value="ECO:0007669"/>
    <property type="project" value="UniProtKB-KW"/>
</dbReference>
<dbReference type="InterPro" id="IPR002543">
    <property type="entry name" value="FtsK_dom"/>
</dbReference>